<dbReference type="InterPro" id="IPR001461">
    <property type="entry name" value="Aspartic_peptidase_A1"/>
</dbReference>
<keyword evidence="3" id="KW-1133">Transmembrane helix</keyword>
<organism evidence="5 6">
    <name type="scientific">Mycena albidolilacea</name>
    <dbReference type="NCBI Taxonomy" id="1033008"/>
    <lineage>
        <taxon>Eukaryota</taxon>
        <taxon>Fungi</taxon>
        <taxon>Dikarya</taxon>
        <taxon>Basidiomycota</taxon>
        <taxon>Agaricomycotina</taxon>
        <taxon>Agaricomycetes</taxon>
        <taxon>Agaricomycetidae</taxon>
        <taxon>Agaricales</taxon>
        <taxon>Marasmiineae</taxon>
        <taxon>Mycenaceae</taxon>
        <taxon>Mycena</taxon>
    </lineage>
</organism>
<dbReference type="EMBL" id="JARIHO010000008">
    <property type="protein sequence ID" value="KAJ7356690.1"/>
    <property type="molecule type" value="Genomic_DNA"/>
</dbReference>
<dbReference type="InterPro" id="IPR033121">
    <property type="entry name" value="PEPTIDASE_A1"/>
</dbReference>
<proteinExistence type="inferred from homology"/>
<dbReference type="GO" id="GO:0006508">
    <property type="term" value="P:proteolysis"/>
    <property type="evidence" value="ECO:0007669"/>
    <property type="project" value="InterPro"/>
</dbReference>
<keyword evidence="3" id="KW-0812">Transmembrane</keyword>
<reference evidence="5" key="1">
    <citation type="submission" date="2023-03" db="EMBL/GenBank/DDBJ databases">
        <title>Massive genome expansion in bonnet fungi (Mycena s.s.) driven by repeated elements and novel gene families across ecological guilds.</title>
        <authorList>
            <consortium name="Lawrence Berkeley National Laboratory"/>
            <person name="Harder C.B."/>
            <person name="Miyauchi S."/>
            <person name="Viragh M."/>
            <person name="Kuo A."/>
            <person name="Thoen E."/>
            <person name="Andreopoulos B."/>
            <person name="Lu D."/>
            <person name="Skrede I."/>
            <person name="Drula E."/>
            <person name="Henrissat B."/>
            <person name="Morin E."/>
            <person name="Kohler A."/>
            <person name="Barry K."/>
            <person name="LaButti K."/>
            <person name="Morin E."/>
            <person name="Salamov A."/>
            <person name="Lipzen A."/>
            <person name="Mereny Z."/>
            <person name="Hegedus B."/>
            <person name="Baldrian P."/>
            <person name="Stursova M."/>
            <person name="Weitz H."/>
            <person name="Taylor A."/>
            <person name="Grigoriev I.V."/>
            <person name="Nagy L.G."/>
            <person name="Martin F."/>
            <person name="Kauserud H."/>
        </authorList>
    </citation>
    <scope>NUCLEOTIDE SEQUENCE</scope>
    <source>
        <strain evidence="5">CBHHK002</strain>
    </source>
</reference>
<keyword evidence="6" id="KW-1185">Reference proteome</keyword>
<name>A0AAD7AEI1_9AGAR</name>
<dbReference type="Gene3D" id="2.40.70.10">
    <property type="entry name" value="Acid Proteases"/>
    <property type="match status" value="2"/>
</dbReference>
<dbReference type="PANTHER" id="PTHR47966:SF51">
    <property type="entry name" value="BETA-SITE APP-CLEAVING ENZYME, ISOFORM A-RELATED"/>
    <property type="match status" value="1"/>
</dbReference>
<feature type="region of interest" description="Disordered" evidence="2">
    <location>
        <begin position="401"/>
        <end position="525"/>
    </location>
</feature>
<protein>
    <submittedName>
        <fullName evidence="5">Aspartic peptidase domain-containing protein</fullName>
    </submittedName>
</protein>
<evidence type="ECO:0000256" key="1">
    <source>
        <dbReference type="ARBA" id="ARBA00007447"/>
    </source>
</evidence>
<gene>
    <name evidence="5" type="ORF">DFH08DRAFT_954020</name>
</gene>
<comment type="similarity">
    <text evidence="1">Belongs to the peptidase A1 family.</text>
</comment>
<feature type="compositionally biased region" description="Polar residues" evidence="2">
    <location>
        <begin position="450"/>
        <end position="481"/>
    </location>
</feature>
<accession>A0AAD7AEI1</accession>
<comment type="caution">
    <text evidence="5">The sequence shown here is derived from an EMBL/GenBank/DDBJ whole genome shotgun (WGS) entry which is preliminary data.</text>
</comment>
<evidence type="ECO:0000256" key="2">
    <source>
        <dbReference type="SAM" id="MobiDB-lite"/>
    </source>
</evidence>
<feature type="compositionally biased region" description="Low complexity" evidence="2">
    <location>
        <begin position="482"/>
        <end position="492"/>
    </location>
</feature>
<dbReference type="PANTHER" id="PTHR47966">
    <property type="entry name" value="BETA-SITE APP-CLEAVING ENZYME, ISOFORM A-RELATED"/>
    <property type="match status" value="1"/>
</dbReference>
<dbReference type="SUPFAM" id="SSF50630">
    <property type="entry name" value="Acid proteases"/>
    <property type="match status" value="1"/>
</dbReference>
<dbReference type="GO" id="GO:0004190">
    <property type="term" value="F:aspartic-type endopeptidase activity"/>
    <property type="evidence" value="ECO:0007669"/>
    <property type="project" value="InterPro"/>
</dbReference>
<dbReference type="Proteomes" id="UP001218218">
    <property type="component" value="Unassembled WGS sequence"/>
</dbReference>
<feature type="domain" description="Peptidase A1" evidence="4">
    <location>
        <begin position="24"/>
        <end position="354"/>
    </location>
</feature>
<feature type="transmembrane region" description="Helical" evidence="3">
    <location>
        <begin position="327"/>
        <end position="347"/>
    </location>
</feature>
<feature type="compositionally biased region" description="Polar residues" evidence="2">
    <location>
        <begin position="408"/>
        <end position="428"/>
    </location>
</feature>
<feature type="compositionally biased region" description="Pro residues" evidence="2">
    <location>
        <begin position="498"/>
        <end position="515"/>
    </location>
</feature>
<evidence type="ECO:0000313" key="6">
    <source>
        <dbReference type="Proteomes" id="UP001218218"/>
    </source>
</evidence>
<dbReference type="InterPro" id="IPR034164">
    <property type="entry name" value="Pepsin-like_dom"/>
</dbReference>
<sequence length="525" mass="55080">MSKRAVAPPQTLVIPVSLDANQVYSVTVNMSSNPAPQSFAFALTTSTAITTVAGANCDSCGGVPAYNPSISSSVQQLPQSQNVSTLNGAAIGTLMRENCGLLQSNGSAWSYPNQTVTVANQSTSFFPSGVSGMIGMGLAPFADSPAAGWLSRNPAQPAFSYGMALNPPSASNSSGSGGELHWLQPDASFYEGEVTWKTMVTANASNPANMSTWFVEMDAFSVSGPPGFNISQSGTQLPTFLDPFYADIVFPQSAARAIYADIPGASKHSTSAFAHAWKLPCDSKFRLTVTFGTFSASLDQSALVVKQADGVCVGVLQEWIDAKATQYLLGSPFIAVLYLIFSFSQSGDGTMGVAARAAKDNKLAPGAIAGVVLGTLAVVALIVIAGVLLYFAWQRRSRVPRRRKPSKTEITPFTDISPTTSRSSQHLSSGAGDQRGLLASLPGSPDWATTFISDGGSPNSNIFPGGTTFTESHTSRQFLDPNSNSNMNSSTSLIHLESPPPYANPNGLGPPPVPLVPLRKTRNRS</sequence>
<evidence type="ECO:0000259" key="4">
    <source>
        <dbReference type="PROSITE" id="PS51767"/>
    </source>
</evidence>
<evidence type="ECO:0000313" key="5">
    <source>
        <dbReference type="EMBL" id="KAJ7356690.1"/>
    </source>
</evidence>
<dbReference type="Pfam" id="PF00026">
    <property type="entry name" value="Asp"/>
    <property type="match status" value="1"/>
</dbReference>
<dbReference type="CDD" id="cd05471">
    <property type="entry name" value="pepsin_like"/>
    <property type="match status" value="1"/>
</dbReference>
<dbReference type="InterPro" id="IPR021109">
    <property type="entry name" value="Peptidase_aspartic_dom_sf"/>
</dbReference>
<dbReference type="PROSITE" id="PS51767">
    <property type="entry name" value="PEPTIDASE_A1"/>
    <property type="match status" value="1"/>
</dbReference>
<feature type="transmembrane region" description="Helical" evidence="3">
    <location>
        <begin position="367"/>
        <end position="393"/>
    </location>
</feature>
<evidence type="ECO:0000256" key="3">
    <source>
        <dbReference type="SAM" id="Phobius"/>
    </source>
</evidence>
<keyword evidence="3" id="KW-0472">Membrane</keyword>
<dbReference type="AlphaFoldDB" id="A0AAD7AEI1"/>